<comment type="caution">
    <text evidence="3">The sequence shown here is derived from an EMBL/GenBank/DDBJ whole genome shotgun (WGS) entry which is preliminary data.</text>
</comment>
<feature type="domain" description="Acyl-CoA thioesterase-like N-terminal HotDog" evidence="1">
    <location>
        <begin position="36"/>
        <end position="115"/>
    </location>
</feature>
<feature type="domain" description="Acyl-CoA thioesterase-like C-terminal" evidence="2">
    <location>
        <begin position="135"/>
        <end position="272"/>
    </location>
</feature>
<dbReference type="Gene3D" id="2.40.160.210">
    <property type="entry name" value="Acyl-CoA thioesterase, double hotdog domain"/>
    <property type="match status" value="1"/>
</dbReference>
<dbReference type="Pfam" id="PF13622">
    <property type="entry name" value="4HBT_3"/>
    <property type="match status" value="1"/>
</dbReference>
<sequence length="275" mass="29738">MPESESPAATHVFDEAIDLVFAGDNRFTGHTHAAYANMVGPFGGITAATILRAVEQHPDVLGIPLSLTINFAGPVAEGPFDIVARPVRTNRSTQHWSIELSQDGAVATTATAVFGTRRATWSSTEHPAPPVPPVEDVASQPFPDFVAWGRNYEMRFVEGAIPEPNAGEHPDSTTTLWVRDNPPRPLDFPALAALGDVFFPRIFLRRGHVLPAGTVTLTIYFHADAEALADQSDSAVLATARSHQFRNGYFDQSAHLWGSDGTALATSHQLVYFKA</sequence>
<dbReference type="InterPro" id="IPR049449">
    <property type="entry name" value="TesB_ACOT8-like_N"/>
</dbReference>
<dbReference type="SUPFAM" id="SSF54637">
    <property type="entry name" value="Thioesterase/thiol ester dehydrase-isomerase"/>
    <property type="match status" value="2"/>
</dbReference>
<gene>
    <name evidence="3" type="ORF">Q8814_09695</name>
</gene>
<accession>A0ABU7JQS2</accession>
<keyword evidence="4" id="KW-1185">Reference proteome</keyword>
<evidence type="ECO:0000313" key="3">
    <source>
        <dbReference type="EMBL" id="MEE2032378.1"/>
    </source>
</evidence>
<proteinExistence type="predicted"/>
<dbReference type="PANTHER" id="PTHR38110">
    <property type="entry name" value="CHROMOSOME 23, WHOLE GENOME SHOTGUN SEQUENCE"/>
    <property type="match status" value="1"/>
</dbReference>
<dbReference type="Pfam" id="PF20789">
    <property type="entry name" value="4HBT_3C"/>
    <property type="match status" value="1"/>
</dbReference>
<reference evidence="3 4" key="1">
    <citation type="submission" date="2023-08" db="EMBL/GenBank/DDBJ databases">
        <authorList>
            <person name="Girao M."/>
            <person name="Carvalho M.F."/>
        </authorList>
    </citation>
    <scope>NUCLEOTIDE SEQUENCE [LARGE SCALE GENOMIC DNA]</scope>
    <source>
        <strain evidence="3 4">CC-R104</strain>
    </source>
</reference>
<dbReference type="Proteomes" id="UP001331936">
    <property type="component" value="Unassembled WGS sequence"/>
</dbReference>
<dbReference type="PANTHER" id="PTHR38110:SF1">
    <property type="entry name" value="THIOESTERASE DOMAIN-CONTAINING PROTEIN"/>
    <property type="match status" value="1"/>
</dbReference>
<dbReference type="InterPro" id="IPR052389">
    <property type="entry name" value="Sec_Metab_Biosynth-Assoc"/>
</dbReference>
<evidence type="ECO:0000313" key="4">
    <source>
        <dbReference type="Proteomes" id="UP001331936"/>
    </source>
</evidence>
<name>A0ABU7JQS2_9NOCA</name>
<dbReference type="InterPro" id="IPR049450">
    <property type="entry name" value="ACOT8-like_C"/>
</dbReference>
<dbReference type="EMBL" id="JAUZMZ010000042">
    <property type="protein sequence ID" value="MEE2032378.1"/>
    <property type="molecule type" value="Genomic_DNA"/>
</dbReference>
<evidence type="ECO:0000259" key="1">
    <source>
        <dbReference type="Pfam" id="PF13622"/>
    </source>
</evidence>
<dbReference type="InterPro" id="IPR042171">
    <property type="entry name" value="Acyl-CoA_hotdog"/>
</dbReference>
<evidence type="ECO:0000259" key="2">
    <source>
        <dbReference type="Pfam" id="PF20789"/>
    </source>
</evidence>
<dbReference type="InterPro" id="IPR029069">
    <property type="entry name" value="HotDog_dom_sf"/>
</dbReference>
<dbReference type="RefSeq" id="WP_330151798.1">
    <property type="nucleotide sequence ID" value="NZ_JAUZMZ010000042.1"/>
</dbReference>
<protein>
    <submittedName>
        <fullName evidence="3">Thioesterase family protein</fullName>
    </submittedName>
</protein>
<organism evidence="3 4">
    <name type="scientific">Rhodococcus chondri</name>
    <dbReference type="NCBI Taxonomy" id="3065941"/>
    <lineage>
        <taxon>Bacteria</taxon>
        <taxon>Bacillati</taxon>
        <taxon>Actinomycetota</taxon>
        <taxon>Actinomycetes</taxon>
        <taxon>Mycobacteriales</taxon>
        <taxon>Nocardiaceae</taxon>
        <taxon>Rhodococcus</taxon>
    </lineage>
</organism>